<comment type="subcellular location">
    <subcellularLocation>
        <location evidence="1">Membrane</location>
        <topology evidence="1">Multi-pass membrane protein</topology>
    </subcellularLocation>
</comment>
<organism evidence="8 9">
    <name type="scientific">Paragonimus westermani</name>
    <dbReference type="NCBI Taxonomy" id="34504"/>
    <lineage>
        <taxon>Eukaryota</taxon>
        <taxon>Metazoa</taxon>
        <taxon>Spiralia</taxon>
        <taxon>Lophotrochozoa</taxon>
        <taxon>Platyhelminthes</taxon>
        <taxon>Trematoda</taxon>
        <taxon>Digenea</taxon>
        <taxon>Plagiorchiida</taxon>
        <taxon>Troglotremata</taxon>
        <taxon>Troglotrematidae</taxon>
        <taxon>Paragonimus</taxon>
    </lineage>
</organism>
<evidence type="ECO:0000256" key="6">
    <source>
        <dbReference type="ARBA" id="ARBA00023136"/>
    </source>
</evidence>
<evidence type="ECO:0000256" key="4">
    <source>
        <dbReference type="ARBA" id="ARBA00022692"/>
    </source>
</evidence>
<sequence>MAELFLDPAIRFWVFLPLVIITFLFGVIRHYTTIIFASEKKSELENISDTHALLRSRLLRENGKYLPVRVR</sequence>
<evidence type="ECO:0000313" key="9">
    <source>
        <dbReference type="Proteomes" id="UP000324629"/>
    </source>
</evidence>
<reference evidence="8 9" key="1">
    <citation type="journal article" date="2019" name="Gigascience">
        <title>Whole-genome sequence of the oriental lung fluke Paragonimus westermani.</title>
        <authorList>
            <person name="Oey H."/>
            <person name="Zakrzewski M."/>
            <person name="Narain K."/>
            <person name="Devi K.R."/>
            <person name="Agatsuma T."/>
            <person name="Nawaratna S."/>
            <person name="Gobert G.N."/>
            <person name="Jones M.K."/>
            <person name="Ragan M.A."/>
            <person name="McManus D.P."/>
            <person name="Krause L."/>
        </authorList>
    </citation>
    <scope>NUCLEOTIDE SEQUENCE [LARGE SCALE GENOMIC DNA]</scope>
    <source>
        <strain evidence="8 9">IND2009</strain>
    </source>
</reference>
<evidence type="ECO:0000256" key="1">
    <source>
        <dbReference type="ARBA" id="ARBA00004141"/>
    </source>
</evidence>
<evidence type="ECO:0000256" key="5">
    <source>
        <dbReference type="ARBA" id="ARBA00022989"/>
    </source>
</evidence>
<dbReference type="EMBL" id="QNGE01001301">
    <property type="protein sequence ID" value="KAA3677898.1"/>
    <property type="molecule type" value="Genomic_DNA"/>
</dbReference>
<dbReference type="PANTHER" id="PTHR13116:SF5">
    <property type="entry name" value="ER MEMBRANE PROTEIN COMPLEX SUBUNIT 3"/>
    <property type="match status" value="1"/>
</dbReference>
<dbReference type="GO" id="GO:0034975">
    <property type="term" value="P:protein folding in endoplasmic reticulum"/>
    <property type="evidence" value="ECO:0007669"/>
    <property type="project" value="TreeGrafter"/>
</dbReference>
<gene>
    <name evidence="8" type="ORF">DEA37_0006075</name>
</gene>
<dbReference type="InterPro" id="IPR008568">
    <property type="entry name" value="EMC3"/>
</dbReference>
<keyword evidence="6 7" id="KW-0472">Membrane</keyword>
<evidence type="ECO:0000256" key="2">
    <source>
        <dbReference type="ARBA" id="ARBA00005376"/>
    </source>
</evidence>
<evidence type="ECO:0000313" key="8">
    <source>
        <dbReference type="EMBL" id="KAA3677898.1"/>
    </source>
</evidence>
<keyword evidence="9" id="KW-1185">Reference proteome</keyword>
<dbReference type="Proteomes" id="UP000324629">
    <property type="component" value="Unassembled WGS sequence"/>
</dbReference>
<evidence type="ECO:0000256" key="3">
    <source>
        <dbReference type="ARBA" id="ARBA00020822"/>
    </source>
</evidence>
<name>A0A5J4NS62_9TREM</name>
<proteinExistence type="inferred from homology"/>
<keyword evidence="5 7" id="KW-1133">Transmembrane helix</keyword>
<evidence type="ECO:0000256" key="7">
    <source>
        <dbReference type="SAM" id="Phobius"/>
    </source>
</evidence>
<comment type="similarity">
    <text evidence="2">Belongs to the EMC3 family.</text>
</comment>
<dbReference type="AlphaFoldDB" id="A0A5J4NS62"/>
<feature type="transmembrane region" description="Helical" evidence="7">
    <location>
        <begin position="12"/>
        <end position="31"/>
    </location>
</feature>
<dbReference type="InterPro" id="IPR002809">
    <property type="entry name" value="EMC3/TMCO1"/>
</dbReference>
<dbReference type="GO" id="GO:0072546">
    <property type="term" value="C:EMC complex"/>
    <property type="evidence" value="ECO:0007669"/>
    <property type="project" value="TreeGrafter"/>
</dbReference>
<dbReference type="Pfam" id="PF01956">
    <property type="entry name" value="EMC3_TMCO1"/>
    <property type="match status" value="1"/>
</dbReference>
<comment type="caution">
    <text evidence="8">The sequence shown here is derived from an EMBL/GenBank/DDBJ whole genome shotgun (WGS) entry which is preliminary data.</text>
</comment>
<keyword evidence="4 7" id="KW-0812">Transmembrane</keyword>
<accession>A0A5J4NS62</accession>
<dbReference type="PANTHER" id="PTHR13116">
    <property type="entry name" value="ER MEMBRANE PROTEIN COMPLEX SUBUNIT 3"/>
    <property type="match status" value="1"/>
</dbReference>
<protein>
    <recommendedName>
        <fullName evidence="3">ER membrane protein complex subunit 3</fullName>
    </recommendedName>
</protein>